<comment type="caution">
    <text evidence="1">The sequence shown here is derived from an EMBL/GenBank/DDBJ whole genome shotgun (WGS) entry which is preliminary data.</text>
</comment>
<name>A0A133NGT6_FUSNU</name>
<reference evidence="2" key="1">
    <citation type="submission" date="2016-01" db="EMBL/GenBank/DDBJ databases">
        <authorList>
            <person name="Mitreva M."/>
            <person name="Pepin K.H."/>
            <person name="Mihindukulasuriya K.A."/>
            <person name="Fulton R."/>
            <person name="Fronick C."/>
            <person name="O'Laughlin M."/>
            <person name="Miner T."/>
            <person name="Herter B."/>
            <person name="Rosa B.A."/>
            <person name="Cordes M."/>
            <person name="Tomlinson C."/>
            <person name="Wollam A."/>
            <person name="Palsikar V.B."/>
            <person name="Mardis E.R."/>
            <person name="Wilson R.K."/>
        </authorList>
    </citation>
    <scope>NUCLEOTIDE SEQUENCE [LARGE SCALE GENOMIC DNA]</scope>
    <source>
        <strain evidence="2">MJR7757B</strain>
    </source>
</reference>
<dbReference type="PATRIC" id="fig|851.8.peg.2166"/>
<evidence type="ECO:0000313" key="1">
    <source>
        <dbReference type="EMBL" id="KXA15480.1"/>
    </source>
</evidence>
<dbReference type="Proteomes" id="UP000070401">
    <property type="component" value="Unassembled WGS sequence"/>
</dbReference>
<keyword evidence="2" id="KW-1185">Reference proteome</keyword>
<dbReference type="AlphaFoldDB" id="A0A133NGT6"/>
<sequence length="81" mass="9168">MILYSCSVEYAFNQRIFLGGNDMVSCENMKKGEVYKCQCCDFEIEVKKACDCGTNDKCETHDATHECCEFTCCGKPLVKVK</sequence>
<accession>A0A133NGT6</accession>
<organism evidence="1 2">
    <name type="scientific">Fusobacterium nucleatum</name>
    <dbReference type="NCBI Taxonomy" id="851"/>
    <lineage>
        <taxon>Bacteria</taxon>
        <taxon>Fusobacteriati</taxon>
        <taxon>Fusobacteriota</taxon>
        <taxon>Fusobacteriia</taxon>
        <taxon>Fusobacteriales</taxon>
        <taxon>Fusobacteriaceae</taxon>
        <taxon>Fusobacterium</taxon>
    </lineage>
</organism>
<evidence type="ECO:0000313" key="2">
    <source>
        <dbReference type="Proteomes" id="UP000070401"/>
    </source>
</evidence>
<proteinExistence type="predicted"/>
<dbReference type="EMBL" id="LRPY01000233">
    <property type="protein sequence ID" value="KXA15480.1"/>
    <property type="molecule type" value="Genomic_DNA"/>
</dbReference>
<gene>
    <name evidence="1" type="ORF">HMPREF3221_02147</name>
</gene>
<protein>
    <submittedName>
        <fullName evidence="1">Uncharacterized protein</fullName>
    </submittedName>
</protein>